<dbReference type="PANTHER" id="PTHR30032:SF1">
    <property type="entry name" value="N-ACETYLMURAMOYL-L-ALANINE AMIDASE LYTC"/>
    <property type="match status" value="1"/>
</dbReference>
<organism evidence="2 3">
    <name type="scientific">Clostridium oceanicum</name>
    <dbReference type="NCBI Taxonomy" id="1543"/>
    <lineage>
        <taxon>Bacteria</taxon>
        <taxon>Bacillati</taxon>
        <taxon>Bacillota</taxon>
        <taxon>Clostridia</taxon>
        <taxon>Eubacteriales</taxon>
        <taxon>Clostridiaceae</taxon>
        <taxon>Clostridium</taxon>
    </lineage>
</organism>
<dbReference type="InterPro" id="IPR036365">
    <property type="entry name" value="PGBD-like_sf"/>
</dbReference>
<name>A0ABP3UMA1_9CLOT</name>
<protein>
    <submittedName>
        <fullName evidence="2">N-acetylmuramoyl-L-alanine amidase</fullName>
    </submittedName>
</protein>
<dbReference type="Gene3D" id="3.40.630.40">
    <property type="entry name" value="Zn-dependent exopeptidases"/>
    <property type="match status" value="1"/>
</dbReference>
<dbReference type="PANTHER" id="PTHR30032">
    <property type="entry name" value="N-ACETYLMURAMOYL-L-ALANINE AMIDASE-RELATED"/>
    <property type="match status" value="1"/>
</dbReference>
<keyword evidence="3" id="KW-1185">Reference proteome</keyword>
<feature type="domain" description="MurNAc-LAA" evidence="1">
    <location>
        <begin position="65"/>
        <end position="166"/>
    </location>
</feature>
<dbReference type="Pfam" id="PF01520">
    <property type="entry name" value="Amidase_3"/>
    <property type="match status" value="1"/>
</dbReference>
<proteinExistence type="predicted"/>
<dbReference type="EMBL" id="BAAACG010000006">
    <property type="protein sequence ID" value="GAA0735904.1"/>
    <property type="molecule type" value="Genomic_DNA"/>
</dbReference>
<gene>
    <name evidence="2" type="ORF">GCM10008906_10230</name>
</gene>
<dbReference type="SUPFAM" id="SSF53187">
    <property type="entry name" value="Zn-dependent exopeptidases"/>
    <property type="match status" value="1"/>
</dbReference>
<dbReference type="CDD" id="cd02696">
    <property type="entry name" value="MurNAc-LAA"/>
    <property type="match status" value="1"/>
</dbReference>
<dbReference type="Pfam" id="PF01471">
    <property type="entry name" value="PG_binding_1"/>
    <property type="match status" value="1"/>
</dbReference>
<dbReference type="InterPro" id="IPR051922">
    <property type="entry name" value="Bact_Sporulation_Assoc"/>
</dbReference>
<evidence type="ECO:0000259" key="1">
    <source>
        <dbReference type="SMART" id="SM00646"/>
    </source>
</evidence>
<accession>A0ABP3UMA1</accession>
<evidence type="ECO:0000313" key="3">
    <source>
        <dbReference type="Proteomes" id="UP001501510"/>
    </source>
</evidence>
<dbReference type="InterPro" id="IPR002508">
    <property type="entry name" value="MurNAc-LAA_cat"/>
</dbReference>
<dbReference type="InterPro" id="IPR002477">
    <property type="entry name" value="Peptidoglycan-bd-like"/>
</dbReference>
<comment type="caution">
    <text evidence="2">The sequence shown here is derived from an EMBL/GenBank/DDBJ whole genome shotgun (WGS) entry which is preliminary data.</text>
</comment>
<dbReference type="Proteomes" id="UP001501510">
    <property type="component" value="Unassembled WGS sequence"/>
</dbReference>
<sequence>MRIGIDMGHTLSGSDYGAVGYRKETNLTREVGFKVMQKLEKLGHAVVNCTVDSASSVSSSLSTRVRKANSGNLDLFISLHFNAGGGTGVEIYTYGASKFSQATSVLNNIVGLGYRNRGIKDGKNLYVVRSTDPKAMLIECCFVDSKNDMNMFSAEKMADAIVKGLVGKTIKSNASYNPPSKPSSSSKKYSSSSTIKKLQKALNSSYNKGLAEDGILGPKTKAALITIKQGAKGSLVKVLQEILISKKYNLGGHGADGVFGSMTKKAVMKFQQDKNLLIDAIVGPNTWSALLR</sequence>
<dbReference type="SUPFAM" id="SSF47090">
    <property type="entry name" value="PGBD-like"/>
    <property type="match status" value="1"/>
</dbReference>
<reference evidence="3" key="1">
    <citation type="journal article" date="2019" name="Int. J. Syst. Evol. Microbiol.">
        <title>The Global Catalogue of Microorganisms (GCM) 10K type strain sequencing project: providing services to taxonomists for standard genome sequencing and annotation.</title>
        <authorList>
            <consortium name="The Broad Institute Genomics Platform"/>
            <consortium name="The Broad Institute Genome Sequencing Center for Infectious Disease"/>
            <person name="Wu L."/>
            <person name="Ma J."/>
        </authorList>
    </citation>
    <scope>NUCLEOTIDE SEQUENCE [LARGE SCALE GENOMIC DNA]</scope>
    <source>
        <strain evidence="3">JCM 1407</strain>
    </source>
</reference>
<dbReference type="Gene3D" id="1.10.101.10">
    <property type="entry name" value="PGBD-like superfamily/PGBD"/>
    <property type="match status" value="2"/>
</dbReference>
<evidence type="ECO:0000313" key="2">
    <source>
        <dbReference type="EMBL" id="GAA0735904.1"/>
    </source>
</evidence>
<dbReference type="InterPro" id="IPR036366">
    <property type="entry name" value="PGBDSf"/>
</dbReference>
<dbReference type="SMART" id="SM00646">
    <property type="entry name" value="Ami_3"/>
    <property type="match status" value="1"/>
</dbReference>